<keyword evidence="4" id="KW-1185">Reference proteome</keyword>
<protein>
    <submittedName>
        <fullName evidence="3">Glycosyltransferase family 4 protein</fullName>
    </submittedName>
</protein>
<evidence type="ECO:0000256" key="1">
    <source>
        <dbReference type="ARBA" id="ARBA00022676"/>
    </source>
</evidence>
<dbReference type="Pfam" id="PF13692">
    <property type="entry name" value="Glyco_trans_1_4"/>
    <property type="match status" value="1"/>
</dbReference>
<evidence type="ECO:0000313" key="4">
    <source>
        <dbReference type="Proteomes" id="UP001430172"/>
    </source>
</evidence>
<keyword evidence="2" id="KW-0808">Transferase</keyword>
<proteinExistence type="predicted"/>
<keyword evidence="1" id="KW-0328">Glycosyltransferase</keyword>
<organism evidence="3 4">
    <name type="scientific">Phycicoccus sonneratiae</name>
    <dbReference type="NCBI Taxonomy" id="2807628"/>
    <lineage>
        <taxon>Bacteria</taxon>
        <taxon>Bacillati</taxon>
        <taxon>Actinomycetota</taxon>
        <taxon>Actinomycetes</taxon>
        <taxon>Micrococcales</taxon>
        <taxon>Intrasporangiaceae</taxon>
        <taxon>Phycicoccus</taxon>
    </lineage>
</organism>
<dbReference type="RefSeq" id="WP_204129616.1">
    <property type="nucleotide sequence ID" value="NZ_JAFDVD010000003.1"/>
</dbReference>
<name>A0ABS2CGZ2_9MICO</name>
<comment type="caution">
    <text evidence="3">The sequence shown here is derived from an EMBL/GenBank/DDBJ whole genome shotgun (WGS) entry which is preliminary data.</text>
</comment>
<sequence>MNDVLLAANNGEVGGGEVMLLATAEVLRDLGLGAEVVGPDAEGGVLDHAEAAGFPVHRLAADRRRYARELRDWHRTRTGLTWCHGLVPSLATAGRRHRVVHLHQLPSRAHRAALLAARNGASATLAPSRWLAARVSGAAVLPNWTADPGPVSPRPPHDGAPRLGFLGRHTVDKGLVVLAEALAGLPDRERPHLVLAGEPRFTDASTARRVAEALEPLGDGVERLGWVEPATLFAHVDGLVVPSVAPEAFGLSGAEAMAAGVPLLVTDAGALPELVGPDHPWVCAAGDADALRDTVTAWARTSRHELTSVAAAQRARWQDEYSPHAGRDRVATLLRDLHVHPA</sequence>
<dbReference type="EMBL" id="JAFDVD010000003">
    <property type="protein sequence ID" value="MBM6399141.1"/>
    <property type="molecule type" value="Genomic_DNA"/>
</dbReference>
<dbReference type="Proteomes" id="UP001430172">
    <property type="component" value="Unassembled WGS sequence"/>
</dbReference>
<dbReference type="Gene3D" id="3.40.50.2000">
    <property type="entry name" value="Glycogen Phosphorylase B"/>
    <property type="match status" value="2"/>
</dbReference>
<evidence type="ECO:0000256" key="2">
    <source>
        <dbReference type="ARBA" id="ARBA00022679"/>
    </source>
</evidence>
<accession>A0ABS2CGZ2</accession>
<dbReference type="PANTHER" id="PTHR12526:SF510">
    <property type="entry name" value="D-INOSITOL 3-PHOSPHATE GLYCOSYLTRANSFERASE"/>
    <property type="match status" value="1"/>
</dbReference>
<dbReference type="SUPFAM" id="SSF53756">
    <property type="entry name" value="UDP-Glycosyltransferase/glycogen phosphorylase"/>
    <property type="match status" value="1"/>
</dbReference>
<dbReference type="CDD" id="cd03801">
    <property type="entry name" value="GT4_PimA-like"/>
    <property type="match status" value="1"/>
</dbReference>
<reference evidence="3" key="1">
    <citation type="submission" date="2021-02" db="EMBL/GenBank/DDBJ databases">
        <title>Phycicoccus sp. MQZ13P-5T, whole genome shotgun sequence.</title>
        <authorList>
            <person name="Tuo L."/>
        </authorList>
    </citation>
    <scope>NUCLEOTIDE SEQUENCE</scope>
    <source>
        <strain evidence="3">MQZ13P-5</strain>
    </source>
</reference>
<dbReference type="PANTHER" id="PTHR12526">
    <property type="entry name" value="GLYCOSYLTRANSFERASE"/>
    <property type="match status" value="1"/>
</dbReference>
<gene>
    <name evidence="3" type="ORF">JQN70_01945</name>
</gene>
<evidence type="ECO:0000313" key="3">
    <source>
        <dbReference type="EMBL" id="MBM6399141.1"/>
    </source>
</evidence>